<dbReference type="Pfam" id="PF04055">
    <property type="entry name" value="Radical_SAM"/>
    <property type="match status" value="1"/>
</dbReference>
<dbReference type="InterPro" id="IPR023885">
    <property type="entry name" value="4Fe4S-binding_SPASM_dom"/>
</dbReference>
<keyword evidence="6" id="KW-0411">Iron-sulfur</keyword>
<reference evidence="8 9" key="1">
    <citation type="submission" date="2021-03" db="EMBL/GenBank/DDBJ databases">
        <title>Geobacter metallireducens gen. nov. sp. nov., a microorganism capable of coupling the complete oxidation of organic compounds to the reduction of iron and other metals.</title>
        <authorList>
            <person name="Li Y."/>
        </authorList>
    </citation>
    <scope>NUCLEOTIDE SEQUENCE [LARGE SCALE GENOMIC DNA]</scope>
    <source>
        <strain evidence="8 9">Jerry-YX</strain>
    </source>
</reference>
<evidence type="ECO:0000256" key="1">
    <source>
        <dbReference type="ARBA" id="ARBA00001966"/>
    </source>
</evidence>
<evidence type="ECO:0000256" key="6">
    <source>
        <dbReference type="ARBA" id="ARBA00023014"/>
    </source>
</evidence>
<keyword evidence="9" id="KW-1185">Reference proteome</keyword>
<dbReference type="EMBL" id="CP071382">
    <property type="protein sequence ID" value="QSV44466.1"/>
    <property type="molecule type" value="Genomic_DNA"/>
</dbReference>
<keyword evidence="4" id="KW-0479">Metal-binding</keyword>
<dbReference type="PANTHER" id="PTHR43787">
    <property type="entry name" value="FEMO COFACTOR BIOSYNTHESIS PROTEIN NIFB-RELATED"/>
    <property type="match status" value="1"/>
</dbReference>
<dbReference type="PROSITE" id="PS51918">
    <property type="entry name" value="RADICAL_SAM"/>
    <property type="match status" value="1"/>
</dbReference>
<comment type="cofactor">
    <cofactor evidence="1">
        <name>[4Fe-4S] cluster</name>
        <dbReference type="ChEBI" id="CHEBI:49883"/>
    </cofactor>
</comment>
<dbReference type="InterPro" id="IPR058240">
    <property type="entry name" value="rSAM_sf"/>
</dbReference>
<dbReference type="NCBIfam" id="TIGR04280">
    <property type="entry name" value="geopep_mat_rSAM"/>
    <property type="match status" value="1"/>
</dbReference>
<dbReference type="NCBIfam" id="TIGR04085">
    <property type="entry name" value="rSAM_more_4Fe4S"/>
    <property type="match status" value="1"/>
</dbReference>
<dbReference type="SFLD" id="SFLDG01067">
    <property type="entry name" value="SPASM/twitch_domain_containing"/>
    <property type="match status" value="1"/>
</dbReference>
<evidence type="ECO:0000313" key="8">
    <source>
        <dbReference type="EMBL" id="QSV44466.1"/>
    </source>
</evidence>
<dbReference type="CDD" id="cd01335">
    <property type="entry name" value="Radical_SAM"/>
    <property type="match status" value="1"/>
</dbReference>
<feature type="domain" description="Radical SAM core" evidence="7">
    <location>
        <begin position="79"/>
        <end position="310"/>
    </location>
</feature>
<dbReference type="SUPFAM" id="SSF102114">
    <property type="entry name" value="Radical SAM enzymes"/>
    <property type="match status" value="1"/>
</dbReference>
<proteinExistence type="predicted"/>
<keyword evidence="5" id="KW-0408">Iron</keyword>
<keyword evidence="3" id="KW-0949">S-adenosyl-L-methionine</keyword>
<dbReference type="Proteomes" id="UP000663651">
    <property type="component" value="Chromosome"/>
</dbReference>
<evidence type="ECO:0000256" key="2">
    <source>
        <dbReference type="ARBA" id="ARBA00022485"/>
    </source>
</evidence>
<sequence length="430" mass="46847">MILSRYVTSYPCPDSPDHLLLFACRTGAVVRVSAATLEAARAGTLSSAASDPLEKHGFLVASPEAEREEMLSWFDRINARRRRAGIVAVMTRRCNLACPYCFEGGQAPEGDMAEETADLLVAMIGRECFAQEWRVDLDFYGGEPLLRPDLIRRIAAPLKVAGGDLFHGHLVSNGTLFDRQVMTELAALGIESVKVTLDGPPPVHDRYRPYGGGAGSFYDILRGMGEVADLVKIQVGGNFTRETWREYPVLLDLLLAEGFTPERLGAVRFTPAVGGKGGKALPHFAEGCVTCEEPWLAEAELTLRDELVKRGFSVPKPGPFSCMIELESDLAVDADGTCYKCPAFMGHEGYAVGNLRDDLGGIAPAYGRDIWKKDECLDCAYLPLCFGGCRYMRLAEAGAVDVVSCQREHLDATVEAMVRRGVEKGNQTPS</sequence>
<dbReference type="InterPro" id="IPR007197">
    <property type="entry name" value="rSAM"/>
</dbReference>
<evidence type="ECO:0000256" key="4">
    <source>
        <dbReference type="ARBA" id="ARBA00022723"/>
    </source>
</evidence>
<evidence type="ECO:0000259" key="7">
    <source>
        <dbReference type="PROSITE" id="PS51918"/>
    </source>
</evidence>
<evidence type="ECO:0000256" key="5">
    <source>
        <dbReference type="ARBA" id="ARBA00023004"/>
    </source>
</evidence>
<protein>
    <submittedName>
        <fullName evidence="8">Geopeptide radical SAM maturase</fullName>
    </submittedName>
</protein>
<dbReference type="InterPro" id="IPR013785">
    <property type="entry name" value="Aldolase_TIM"/>
</dbReference>
<evidence type="ECO:0000313" key="9">
    <source>
        <dbReference type="Proteomes" id="UP000663651"/>
    </source>
</evidence>
<dbReference type="PANTHER" id="PTHR43787:SF3">
    <property type="entry name" value="ARYLSULFATASE REGULATORY PROTEIN"/>
    <property type="match status" value="1"/>
</dbReference>
<keyword evidence="2" id="KW-0004">4Fe-4S</keyword>
<accession>A0ABX7Q019</accession>
<organism evidence="8 9">
    <name type="scientific">Geobacter benzoatilyticus</name>
    <dbReference type="NCBI Taxonomy" id="2815309"/>
    <lineage>
        <taxon>Bacteria</taxon>
        <taxon>Pseudomonadati</taxon>
        <taxon>Thermodesulfobacteriota</taxon>
        <taxon>Desulfuromonadia</taxon>
        <taxon>Geobacterales</taxon>
        <taxon>Geobacteraceae</taxon>
        <taxon>Geobacter</taxon>
    </lineage>
</organism>
<evidence type="ECO:0000256" key="3">
    <source>
        <dbReference type="ARBA" id="ARBA00022691"/>
    </source>
</evidence>
<dbReference type="RefSeq" id="WP_207162149.1">
    <property type="nucleotide sequence ID" value="NZ_CP071382.1"/>
</dbReference>
<gene>
    <name evidence="8" type="primary">gptM</name>
    <name evidence="8" type="ORF">JZM60_09795</name>
</gene>
<dbReference type="Gene3D" id="3.20.20.70">
    <property type="entry name" value="Aldolase class I"/>
    <property type="match status" value="1"/>
</dbReference>
<dbReference type="SFLD" id="SFLDS00029">
    <property type="entry name" value="Radical_SAM"/>
    <property type="match status" value="1"/>
</dbReference>
<name>A0ABX7Q019_9BACT</name>
<dbReference type="InterPro" id="IPR026322">
    <property type="entry name" value="Geopep_mat_rSAM"/>
</dbReference>